<dbReference type="InterPro" id="IPR017907">
    <property type="entry name" value="Znf_RING_CS"/>
</dbReference>
<dbReference type="InterPro" id="IPR001841">
    <property type="entry name" value="Znf_RING"/>
</dbReference>
<feature type="coiled-coil region" evidence="5">
    <location>
        <begin position="78"/>
        <end position="119"/>
    </location>
</feature>
<dbReference type="Pfam" id="PF13920">
    <property type="entry name" value="zf-C3HC4_3"/>
    <property type="match status" value="1"/>
</dbReference>
<accession>A0AAD4CA74</accession>
<feature type="domain" description="RING-type" evidence="7">
    <location>
        <begin position="124"/>
        <end position="162"/>
    </location>
</feature>
<evidence type="ECO:0000313" key="9">
    <source>
        <dbReference type="Proteomes" id="UP001194746"/>
    </source>
</evidence>
<evidence type="ECO:0000313" key="8">
    <source>
        <dbReference type="EMBL" id="KAF9882691.1"/>
    </source>
</evidence>
<feature type="region of interest" description="Disordered" evidence="6">
    <location>
        <begin position="1"/>
        <end position="72"/>
    </location>
</feature>
<dbReference type="PROSITE" id="PS00518">
    <property type="entry name" value="ZF_RING_1"/>
    <property type="match status" value="1"/>
</dbReference>
<name>A0AAD4CA74_ASPNN</name>
<reference evidence="8" key="2">
    <citation type="submission" date="2020-02" db="EMBL/GenBank/DDBJ databases">
        <authorList>
            <person name="Gilchrist C.L.M."/>
            <person name="Chooi Y.-H."/>
        </authorList>
    </citation>
    <scope>NUCLEOTIDE SEQUENCE</scope>
    <source>
        <strain evidence="8">MST-FP2251</strain>
    </source>
</reference>
<evidence type="ECO:0000256" key="2">
    <source>
        <dbReference type="ARBA" id="ARBA00022771"/>
    </source>
</evidence>
<feature type="compositionally biased region" description="Basic and acidic residues" evidence="6">
    <location>
        <begin position="16"/>
        <end position="25"/>
    </location>
</feature>
<evidence type="ECO:0000256" key="5">
    <source>
        <dbReference type="SAM" id="Coils"/>
    </source>
</evidence>
<keyword evidence="9" id="KW-1185">Reference proteome</keyword>
<evidence type="ECO:0000256" key="4">
    <source>
        <dbReference type="PROSITE-ProRule" id="PRU00175"/>
    </source>
</evidence>
<dbReference type="Proteomes" id="UP001194746">
    <property type="component" value="Unassembled WGS sequence"/>
</dbReference>
<dbReference type="PANTHER" id="PTHR23041:SF78">
    <property type="entry name" value="E3 UBIQUITIN-PROTEIN LIGASE RNF4"/>
    <property type="match status" value="1"/>
</dbReference>
<evidence type="ECO:0000256" key="3">
    <source>
        <dbReference type="ARBA" id="ARBA00022833"/>
    </source>
</evidence>
<keyword evidence="5" id="KW-0175">Coiled coil</keyword>
<gene>
    <name evidence="8" type="ORF">FE257_005523</name>
</gene>
<dbReference type="InterPro" id="IPR013083">
    <property type="entry name" value="Znf_RING/FYVE/PHD"/>
</dbReference>
<dbReference type="GO" id="GO:0008270">
    <property type="term" value="F:zinc ion binding"/>
    <property type="evidence" value="ECO:0007669"/>
    <property type="project" value="UniProtKB-KW"/>
</dbReference>
<feature type="compositionally biased region" description="Low complexity" evidence="6">
    <location>
        <begin position="1"/>
        <end position="10"/>
    </location>
</feature>
<evidence type="ECO:0000256" key="6">
    <source>
        <dbReference type="SAM" id="MobiDB-lite"/>
    </source>
</evidence>
<evidence type="ECO:0000259" key="7">
    <source>
        <dbReference type="PROSITE" id="PS50089"/>
    </source>
</evidence>
<dbReference type="PANTHER" id="PTHR23041">
    <property type="entry name" value="RING FINGER DOMAIN-CONTAINING"/>
    <property type="match status" value="1"/>
</dbReference>
<dbReference type="EMBL" id="VCAU01000237">
    <property type="protein sequence ID" value="KAF9882691.1"/>
    <property type="molecule type" value="Genomic_DNA"/>
</dbReference>
<comment type="caution">
    <text evidence="8">The sequence shown here is derived from an EMBL/GenBank/DDBJ whole genome shotgun (WGS) entry which is preliminary data.</text>
</comment>
<dbReference type="Gene3D" id="3.30.40.10">
    <property type="entry name" value="Zinc/RING finger domain, C3HC4 (zinc finger)"/>
    <property type="match status" value="1"/>
</dbReference>
<dbReference type="SMART" id="SM00184">
    <property type="entry name" value="RING"/>
    <property type="match status" value="1"/>
</dbReference>
<evidence type="ECO:0000256" key="1">
    <source>
        <dbReference type="ARBA" id="ARBA00022723"/>
    </source>
</evidence>
<organism evidence="8 9">
    <name type="scientific">Aspergillus nanangensis</name>
    <dbReference type="NCBI Taxonomy" id="2582783"/>
    <lineage>
        <taxon>Eukaryota</taxon>
        <taxon>Fungi</taxon>
        <taxon>Dikarya</taxon>
        <taxon>Ascomycota</taxon>
        <taxon>Pezizomycotina</taxon>
        <taxon>Eurotiomycetes</taxon>
        <taxon>Eurotiomycetidae</taxon>
        <taxon>Eurotiales</taxon>
        <taxon>Aspergillaceae</taxon>
        <taxon>Aspergillus</taxon>
        <taxon>Aspergillus subgen. Circumdati</taxon>
    </lineage>
</organism>
<dbReference type="InterPro" id="IPR047134">
    <property type="entry name" value="RNF4"/>
</dbReference>
<keyword evidence="1" id="KW-0479">Metal-binding</keyword>
<protein>
    <recommendedName>
        <fullName evidence="7">RING-type domain-containing protein</fullName>
    </recommendedName>
</protein>
<keyword evidence="3" id="KW-0862">Zinc</keyword>
<keyword evidence="2 4" id="KW-0863">Zinc-finger</keyword>
<proteinExistence type="predicted"/>
<dbReference type="AlphaFoldDB" id="A0AAD4CA74"/>
<dbReference type="SUPFAM" id="SSF57850">
    <property type="entry name" value="RING/U-box"/>
    <property type="match status" value="1"/>
</dbReference>
<dbReference type="PROSITE" id="PS50089">
    <property type="entry name" value="ZF_RING_2"/>
    <property type="match status" value="1"/>
</dbReference>
<reference evidence="8" key="1">
    <citation type="journal article" date="2019" name="Beilstein J. Org. Chem.">
        <title>Nanangenines: drimane sesquiterpenoids as the dominant metabolite cohort of a novel Australian fungus, Aspergillus nanangensis.</title>
        <authorList>
            <person name="Lacey H.J."/>
            <person name="Gilchrist C.L.M."/>
            <person name="Crombie A."/>
            <person name="Kalaitzis J.A."/>
            <person name="Vuong D."/>
            <person name="Rutledge P.J."/>
            <person name="Turner P."/>
            <person name="Pitt J.I."/>
            <person name="Lacey E."/>
            <person name="Chooi Y.H."/>
            <person name="Piggott A.M."/>
        </authorList>
    </citation>
    <scope>NUCLEOTIDE SEQUENCE</scope>
    <source>
        <strain evidence="8">MST-FP2251</strain>
    </source>
</reference>
<sequence>MTTPSSTIIITDDEELPRLEPDSSRPRWVPRGGYSYQDFESSIVEAVDGETDTTPSRKRKRNETKEPSALDNALEEVRRTVSHEIQRLQEKNRILRDELLQERKNHKKTEEELSQQREKRILECKICYIQPDYWAAFIQCGHMVCKSCAGSLGAMEKCPICRAPTTGYIGSYPFAG</sequence>